<reference evidence="2 3" key="1">
    <citation type="submission" date="2017-03" db="EMBL/GenBank/DDBJ databases">
        <title>Genomes of endolithic fungi from Antarctica.</title>
        <authorList>
            <person name="Coleine C."/>
            <person name="Masonjones S."/>
            <person name="Stajich J.E."/>
        </authorList>
    </citation>
    <scope>NUCLEOTIDE SEQUENCE [LARGE SCALE GENOMIC DNA]</scope>
    <source>
        <strain evidence="2 3">CCFEE 5187</strain>
    </source>
</reference>
<evidence type="ECO:0000313" key="2">
    <source>
        <dbReference type="EMBL" id="TKA47001.1"/>
    </source>
</evidence>
<protein>
    <submittedName>
        <fullName evidence="2">Uncharacterized protein</fullName>
    </submittedName>
</protein>
<evidence type="ECO:0000256" key="1">
    <source>
        <dbReference type="SAM" id="MobiDB-lite"/>
    </source>
</evidence>
<dbReference type="OrthoDB" id="10006572at2759"/>
<dbReference type="Proteomes" id="UP000308768">
    <property type="component" value="Unassembled WGS sequence"/>
</dbReference>
<dbReference type="AlphaFoldDB" id="A0A4U0VDA0"/>
<dbReference type="STRING" id="331657.A0A4U0VDA0"/>
<accession>A0A4U0VDA0</accession>
<name>A0A4U0VDA0_9PEZI</name>
<feature type="region of interest" description="Disordered" evidence="1">
    <location>
        <begin position="322"/>
        <end position="397"/>
    </location>
</feature>
<gene>
    <name evidence="2" type="ORF">B0A49_13155</name>
</gene>
<comment type="caution">
    <text evidence="2">The sequence shown here is derived from an EMBL/GenBank/DDBJ whole genome shotgun (WGS) entry which is preliminary data.</text>
</comment>
<proteinExistence type="predicted"/>
<keyword evidence="3" id="KW-1185">Reference proteome</keyword>
<dbReference type="EMBL" id="NAJN01002907">
    <property type="protein sequence ID" value="TKA47001.1"/>
    <property type="molecule type" value="Genomic_DNA"/>
</dbReference>
<evidence type="ECO:0000313" key="3">
    <source>
        <dbReference type="Proteomes" id="UP000308768"/>
    </source>
</evidence>
<feature type="compositionally biased region" description="Polar residues" evidence="1">
    <location>
        <begin position="343"/>
        <end position="395"/>
    </location>
</feature>
<organism evidence="2 3">
    <name type="scientific">Cryomyces minteri</name>
    <dbReference type="NCBI Taxonomy" id="331657"/>
    <lineage>
        <taxon>Eukaryota</taxon>
        <taxon>Fungi</taxon>
        <taxon>Dikarya</taxon>
        <taxon>Ascomycota</taxon>
        <taxon>Pezizomycotina</taxon>
        <taxon>Dothideomycetes</taxon>
        <taxon>Dothideomycetes incertae sedis</taxon>
        <taxon>Cryomyces</taxon>
    </lineage>
</organism>
<sequence length="423" mass="46834">MFPSLAVAHDKDILDCDVVYAEATLELMTSPLPEGAELGIQFELSGNDGVDLDLFDFSCLTLFYENGNHVHTDINVDTIGYDRHGTKRLHTVPFGSRFWAQKFVELTTPLWTARKRAADWSATQEPDQALETSVQRIESHVRESIKGLSAVLELYAIPKDRGEAVGHQRVLIVCWKFSQTRPGEHGITKWRSLTVPTQEPADDVVPRDTFNPLLFDFNNATMEPASQPFEQPTLLPAIELGSISSMGLTGIPSGARTPLLGTNLDPDDAVDFTAGHIDISMEPAVSLDDLNGTPAHLASTHLALGRVDPYARTWPEYGTAFHNQGGFPTPQQGSYGNHAADFPTTQPESYQAQPEDLQSQQSDGYYVSQQSDSYHTSQRSDSFQSQPSLYQSQPHGYNFPYRVRETEGFKGSAVESPVECKWP</sequence>